<dbReference type="InterPro" id="IPR013103">
    <property type="entry name" value="RVT_2"/>
</dbReference>
<evidence type="ECO:0000256" key="4">
    <source>
        <dbReference type="SAM" id="MobiDB-lite"/>
    </source>
</evidence>
<evidence type="ECO:0000256" key="1">
    <source>
        <dbReference type="ARBA" id="ARBA00022723"/>
    </source>
</evidence>
<feature type="domain" description="CCHC-type" evidence="5">
    <location>
        <begin position="191"/>
        <end position="205"/>
    </location>
</feature>
<keyword evidence="3" id="KW-0863">Zinc-finger</keyword>
<dbReference type="PROSITE" id="PS50158">
    <property type="entry name" value="ZF_CCHC"/>
    <property type="match status" value="1"/>
</dbReference>
<proteinExistence type="predicted"/>
<evidence type="ECO:0000313" key="7">
    <source>
        <dbReference type="Proteomes" id="UP000288805"/>
    </source>
</evidence>
<name>A0A438K1M7_VITVI</name>
<dbReference type="Proteomes" id="UP000288805">
    <property type="component" value="Unassembled WGS sequence"/>
</dbReference>
<dbReference type="EMBL" id="QGNW01000019">
    <property type="protein sequence ID" value="RVX15114.1"/>
    <property type="molecule type" value="Genomic_DNA"/>
</dbReference>
<dbReference type="InterPro" id="IPR057670">
    <property type="entry name" value="SH3_retrovirus"/>
</dbReference>
<dbReference type="GO" id="GO:0016787">
    <property type="term" value="F:hydrolase activity"/>
    <property type="evidence" value="ECO:0007669"/>
    <property type="project" value="UniProtKB-KW"/>
</dbReference>
<dbReference type="Gene3D" id="3.30.420.10">
    <property type="entry name" value="Ribonuclease H-like superfamily/Ribonuclease H"/>
    <property type="match status" value="1"/>
</dbReference>
<dbReference type="GO" id="GO:0008270">
    <property type="term" value="F:zinc ion binding"/>
    <property type="evidence" value="ECO:0007669"/>
    <property type="project" value="UniProtKB-KW"/>
</dbReference>
<dbReference type="GO" id="GO:0003676">
    <property type="term" value="F:nucleic acid binding"/>
    <property type="evidence" value="ECO:0007669"/>
    <property type="project" value="InterPro"/>
</dbReference>
<evidence type="ECO:0000256" key="2">
    <source>
        <dbReference type="ARBA" id="ARBA00022801"/>
    </source>
</evidence>
<dbReference type="InterPro" id="IPR036397">
    <property type="entry name" value="RNaseH_sf"/>
</dbReference>
<evidence type="ECO:0000256" key="3">
    <source>
        <dbReference type="PROSITE-ProRule" id="PRU00047"/>
    </source>
</evidence>
<dbReference type="Pfam" id="PF25597">
    <property type="entry name" value="SH3_retrovirus"/>
    <property type="match status" value="1"/>
</dbReference>
<keyword evidence="2" id="KW-0378">Hydrolase</keyword>
<dbReference type="InterPro" id="IPR001878">
    <property type="entry name" value="Znf_CCHC"/>
</dbReference>
<dbReference type="SUPFAM" id="SSF57756">
    <property type="entry name" value="Retrovirus zinc finger-like domains"/>
    <property type="match status" value="1"/>
</dbReference>
<accession>A0A438K1M7</accession>
<dbReference type="SUPFAM" id="SSF56672">
    <property type="entry name" value="DNA/RNA polymerases"/>
    <property type="match status" value="1"/>
</dbReference>
<dbReference type="SUPFAM" id="SSF53098">
    <property type="entry name" value="Ribonuclease H-like"/>
    <property type="match status" value="1"/>
</dbReference>
<dbReference type="PANTHER" id="PTHR42648">
    <property type="entry name" value="TRANSPOSASE, PUTATIVE-RELATED"/>
    <property type="match status" value="1"/>
</dbReference>
<evidence type="ECO:0000259" key="5">
    <source>
        <dbReference type="PROSITE" id="PS50158"/>
    </source>
</evidence>
<dbReference type="Pfam" id="PF14223">
    <property type="entry name" value="Retrotran_gag_2"/>
    <property type="match status" value="1"/>
</dbReference>
<evidence type="ECO:0000313" key="6">
    <source>
        <dbReference type="EMBL" id="RVX15114.1"/>
    </source>
</evidence>
<dbReference type="PANTHER" id="PTHR42648:SF28">
    <property type="entry name" value="TRANSPOSON-ENCODED PROTEIN WITH RIBONUCLEASE H-LIKE AND RETROVIRUS ZINC FINGER-LIKE DOMAINS"/>
    <property type="match status" value="1"/>
</dbReference>
<gene>
    <name evidence="6" type="primary">POLX_3187</name>
    <name evidence="6" type="ORF">CK203_007708</name>
</gene>
<protein>
    <submittedName>
        <fullName evidence="6">Retrovirus-related Pol polyprotein from transposon TNT 1-94</fullName>
    </submittedName>
</protein>
<keyword evidence="3" id="KW-0862">Zinc</keyword>
<dbReference type="AlphaFoldDB" id="A0A438K1M7"/>
<dbReference type="InterPro" id="IPR043502">
    <property type="entry name" value="DNA/RNA_pol_sf"/>
</dbReference>
<sequence length="765" mass="88476">MMDLDMALCEDEPLKPTNESTEAMRAHYAKWERLNRLSLISIKRSIAEHLLGGIPESNNVKEFLVVVGNRYRTSDNAEAGYFMDELMNMRHNDMKGVREYILKMVHLQTRLKALDIPIPDKFIVHQALNTLPFSLSQIKTAYNTLNQSWGVNYLITKKPNFHSHKKSKNFKKSGSEKQKNGNGNAKNTDLKCYHCNKKGHKRVDCFKFKNLLEKEKKEQGMLSAYVCFESNLVNVPLDSWWLDSGATVHVATSLQGIRNLRKPSEKESKFKVDSDIRIDVEHIRIAVLELDYVEKQLGKVIKIVRSDRGGEYYGKHGDAGQQKGLFARRNCTLMEMKRSMMSRSNLPKYLWSEAIKTTTYILNRVPSKSVLKTLFELWTDRKPRLNHFTVWGFPTEVKIYDPSLKKTDLRTIRCYFIGYPSHLKGYKFYCSTRGTRVVESQVAKFLELDVADSIPSQSNERVEPMDVISLPLSVSDVNLNVGAFDYGIQQGVATVNFPTVEITPIIDEIPPMERRRSQKTRRLAFSNDYYVYFREGEYEIGEEVDPTTYREALSSDKANEWLIAMKDEMQSMLDNDVWELVDLPKGYKPIGCKWVFKTKRDNKGNVERYKARLVAKGLIMVLVAHFDLELHQMDVKTVFLNGDLSEEVYMPQLEGFEANGKENMICRLKRSIYGLKQASRQWYLKFDKIVTSFGFIENKFDQCIYMKVNGSKYIFMVLYIDEILLASSDVNILNDTKHILSANFNMKDMGETSFVLGIEIYRDRS</sequence>
<dbReference type="InterPro" id="IPR036875">
    <property type="entry name" value="Znf_CCHC_sf"/>
</dbReference>
<reference evidence="6 7" key="1">
    <citation type="journal article" date="2018" name="PLoS Genet.">
        <title>Population sequencing reveals clonal diversity and ancestral inbreeding in the grapevine cultivar Chardonnay.</title>
        <authorList>
            <person name="Roach M.J."/>
            <person name="Johnson D.L."/>
            <person name="Bohlmann J."/>
            <person name="van Vuuren H.J."/>
            <person name="Jones S.J."/>
            <person name="Pretorius I.S."/>
            <person name="Schmidt S.A."/>
            <person name="Borneman A.R."/>
        </authorList>
    </citation>
    <scope>NUCLEOTIDE SEQUENCE [LARGE SCALE GENOMIC DNA]</scope>
    <source>
        <strain evidence="7">cv. Chardonnay</strain>
        <tissue evidence="6">Leaf</tissue>
    </source>
</reference>
<dbReference type="InterPro" id="IPR012337">
    <property type="entry name" value="RNaseH-like_sf"/>
</dbReference>
<dbReference type="InterPro" id="IPR039537">
    <property type="entry name" value="Retrotran_Ty1/copia-like"/>
</dbReference>
<feature type="region of interest" description="Disordered" evidence="4">
    <location>
        <begin position="163"/>
        <end position="188"/>
    </location>
</feature>
<organism evidence="6 7">
    <name type="scientific">Vitis vinifera</name>
    <name type="common">Grape</name>
    <dbReference type="NCBI Taxonomy" id="29760"/>
    <lineage>
        <taxon>Eukaryota</taxon>
        <taxon>Viridiplantae</taxon>
        <taxon>Streptophyta</taxon>
        <taxon>Embryophyta</taxon>
        <taxon>Tracheophyta</taxon>
        <taxon>Spermatophyta</taxon>
        <taxon>Magnoliopsida</taxon>
        <taxon>eudicotyledons</taxon>
        <taxon>Gunneridae</taxon>
        <taxon>Pentapetalae</taxon>
        <taxon>rosids</taxon>
        <taxon>Vitales</taxon>
        <taxon>Vitaceae</taxon>
        <taxon>Viteae</taxon>
        <taxon>Vitis</taxon>
    </lineage>
</organism>
<keyword evidence="1" id="KW-0479">Metal-binding</keyword>
<comment type="caution">
    <text evidence="6">The sequence shown here is derived from an EMBL/GenBank/DDBJ whole genome shotgun (WGS) entry which is preliminary data.</text>
</comment>
<dbReference type="Pfam" id="PF07727">
    <property type="entry name" value="RVT_2"/>
    <property type="match status" value="1"/>
</dbReference>